<evidence type="ECO:0000313" key="8">
    <source>
        <dbReference type="Proteomes" id="UP000523000"/>
    </source>
</evidence>
<dbReference type="InterPro" id="IPR020846">
    <property type="entry name" value="MFS_dom"/>
</dbReference>
<feature type="transmembrane region" description="Helical" evidence="5">
    <location>
        <begin position="287"/>
        <end position="304"/>
    </location>
</feature>
<dbReference type="InterPro" id="IPR052528">
    <property type="entry name" value="Sugar_transport-like"/>
</dbReference>
<proteinExistence type="predicted"/>
<dbReference type="PANTHER" id="PTHR23526">
    <property type="entry name" value="INTEGRAL MEMBRANE TRANSPORT PROTEIN-RELATED"/>
    <property type="match status" value="1"/>
</dbReference>
<protein>
    <submittedName>
        <fullName evidence="7">MFS family permease</fullName>
    </submittedName>
</protein>
<feature type="transmembrane region" description="Helical" evidence="5">
    <location>
        <begin position="172"/>
        <end position="191"/>
    </location>
</feature>
<feature type="transmembrane region" description="Helical" evidence="5">
    <location>
        <begin position="310"/>
        <end position="337"/>
    </location>
</feature>
<dbReference type="Pfam" id="PF07690">
    <property type="entry name" value="MFS_1"/>
    <property type="match status" value="1"/>
</dbReference>
<dbReference type="PROSITE" id="PS50850">
    <property type="entry name" value="MFS"/>
    <property type="match status" value="1"/>
</dbReference>
<evidence type="ECO:0000313" key="7">
    <source>
        <dbReference type="EMBL" id="MBB2994523.1"/>
    </source>
</evidence>
<reference evidence="7 8" key="1">
    <citation type="submission" date="2020-08" db="EMBL/GenBank/DDBJ databases">
        <title>Sequencing the genomes of 1000 actinobacteria strains.</title>
        <authorList>
            <person name="Klenk H.-P."/>
        </authorList>
    </citation>
    <scope>NUCLEOTIDE SEQUENCE [LARGE SCALE GENOMIC DNA]</scope>
    <source>
        <strain evidence="7 8">DSM 22826</strain>
    </source>
</reference>
<evidence type="ECO:0000259" key="6">
    <source>
        <dbReference type="PROSITE" id="PS50850"/>
    </source>
</evidence>
<dbReference type="EMBL" id="JACHVS010000001">
    <property type="protein sequence ID" value="MBB2994523.1"/>
    <property type="molecule type" value="Genomic_DNA"/>
</dbReference>
<evidence type="ECO:0000256" key="4">
    <source>
        <dbReference type="ARBA" id="ARBA00023136"/>
    </source>
</evidence>
<dbReference type="RefSeq" id="WP_183509898.1">
    <property type="nucleotide sequence ID" value="NZ_BAABGK010000017.1"/>
</dbReference>
<evidence type="ECO:0000256" key="5">
    <source>
        <dbReference type="SAM" id="Phobius"/>
    </source>
</evidence>
<feature type="transmembrane region" description="Helical" evidence="5">
    <location>
        <begin position="255"/>
        <end position="275"/>
    </location>
</feature>
<accession>A0A839QFX5</accession>
<evidence type="ECO:0000256" key="2">
    <source>
        <dbReference type="ARBA" id="ARBA00022692"/>
    </source>
</evidence>
<keyword evidence="4 5" id="KW-0472">Membrane</keyword>
<feature type="transmembrane region" description="Helical" evidence="5">
    <location>
        <begin position="358"/>
        <end position="387"/>
    </location>
</feature>
<feature type="transmembrane region" description="Helical" evidence="5">
    <location>
        <begin position="47"/>
        <end position="67"/>
    </location>
</feature>
<keyword evidence="2 5" id="KW-0812">Transmembrane</keyword>
<evidence type="ECO:0000256" key="1">
    <source>
        <dbReference type="ARBA" id="ARBA00004651"/>
    </source>
</evidence>
<dbReference type="InterPro" id="IPR011701">
    <property type="entry name" value="MFS"/>
</dbReference>
<organism evidence="7 8">
    <name type="scientific">Paeniglutamicibacter cryotolerans</name>
    <dbReference type="NCBI Taxonomy" id="670079"/>
    <lineage>
        <taxon>Bacteria</taxon>
        <taxon>Bacillati</taxon>
        <taxon>Actinomycetota</taxon>
        <taxon>Actinomycetes</taxon>
        <taxon>Micrococcales</taxon>
        <taxon>Micrococcaceae</taxon>
        <taxon>Paeniglutamicibacter</taxon>
    </lineage>
</organism>
<feature type="transmembrane region" description="Helical" evidence="5">
    <location>
        <begin position="79"/>
        <end position="98"/>
    </location>
</feature>
<gene>
    <name evidence="7" type="ORF">E9229_000714</name>
</gene>
<dbReference type="InterPro" id="IPR036259">
    <property type="entry name" value="MFS_trans_sf"/>
</dbReference>
<keyword evidence="8" id="KW-1185">Reference proteome</keyword>
<dbReference type="GO" id="GO:0005886">
    <property type="term" value="C:plasma membrane"/>
    <property type="evidence" value="ECO:0007669"/>
    <property type="project" value="UniProtKB-SubCell"/>
</dbReference>
<feature type="transmembrane region" description="Helical" evidence="5">
    <location>
        <begin position="12"/>
        <end position="31"/>
    </location>
</feature>
<feature type="domain" description="Major facilitator superfamily (MFS) profile" evidence="6">
    <location>
        <begin position="221"/>
        <end position="407"/>
    </location>
</feature>
<comment type="caution">
    <text evidence="7">The sequence shown here is derived from an EMBL/GenBank/DDBJ whole genome shotgun (WGS) entry which is preliminary data.</text>
</comment>
<feature type="transmembrane region" description="Helical" evidence="5">
    <location>
        <begin position="104"/>
        <end position="120"/>
    </location>
</feature>
<dbReference type="Proteomes" id="UP000523000">
    <property type="component" value="Unassembled WGS sequence"/>
</dbReference>
<comment type="subcellular location">
    <subcellularLocation>
        <location evidence="1">Cell membrane</location>
        <topology evidence="1">Multi-pass membrane protein</topology>
    </subcellularLocation>
</comment>
<dbReference type="AlphaFoldDB" id="A0A839QFX5"/>
<evidence type="ECO:0000256" key="3">
    <source>
        <dbReference type="ARBA" id="ARBA00022989"/>
    </source>
</evidence>
<feature type="transmembrane region" description="Helical" evidence="5">
    <location>
        <begin position="140"/>
        <end position="160"/>
    </location>
</feature>
<dbReference type="SUPFAM" id="SSF103473">
    <property type="entry name" value="MFS general substrate transporter"/>
    <property type="match status" value="1"/>
</dbReference>
<dbReference type="PANTHER" id="PTHR23526:SF4">
    <property type="entry name" value="INTEGRAL MEMBRANE TRANSPORT PROTEIN"/>
    <property type="match status" value="1"/>
</dbReference>
<dbReference type="GO" id="GO:0022857">
    <property type="term" value="F:transmembrane transporter activity"/>
    <property type="evidence" value="ECO:0007669"/>
    <property type="project" value="InterPro"/>
</dbReference>
<sequence length="407" mass="41989">MLRSTEPRVRGIGFPAVLAHAAFLQVAVYLIRPTTSYRALELGVDPGMLGLVVASFSILPAFLAIWIGRRTDAGREAQVLVIGALLMLGSGFGLLMAASSLEALLGWNLILGIGHLMCLLGEQSRLASAPSANMDRVFGYYTTATALAQTAAPLTLAVIGGAAVRPDTGRLFIAYLVSVVGLLIATSFMVAGRFGMAQGAGPATPQTLRGALATDPETRRTLIASIMLSMMVLCTIDLLQVYLPALAIERGIPTSVVGVLLALRGGATVVSRFGLERLVRRVGRERLLLVSTGISAALVALIAAPLPVPWLGVLLVVAGLFLGVGQPLSMSVVSMAASEGTRGTWMSLRLMGTRLGQAVIPVGIGLFAGGAGAGAVFLALGGAMAAATASSLRALRGQQTRGREPAP</sequence>
<dbReference type="Gene3D" id="1.20.1250.20">
    <property type="entry name" value="MFS general substrate transporter like domains"/>
    <property type="match status" value="2"/>
</dbReference>
<feature type="transmembrane region" description="Helical" evidence="5">
    <location>
        <begin position="222"/>
        <end position="243"/>
    </location>
</feature>
<keyword evidence="3 5" id="KW-1133">Transmembrane helix</keyword>
<name>A0A839QFX5_9MICC</name>